<dbReference type="EMBL" id="PCVG01000033">
    <property type="protein sequence ID" value="PIQ68697.1"/>
    <property type="molecule type" value="Genomic_DNA"/>
</dbReference>
<protein>
    <submittedName>
        <fullName evidence="1">Uncharacterized protein</fullName>
    </submittedName>
</protein>
<proteinExistence type="predicted"/>
<organism evidence="1 2">
    <name type="scientific">Candidatus Taylorbacteria bacterium CG11_big_fil_rev_8_21_14_0_20_46_11</name>
    <dbReference type="NCBI Taxonomy" id="1975025"/>
    <lineage>
        <taxon>Bacteria</taxon>
        <taxon>Candidatus Tayloriibacteriota</taxon>
    </lineage>
</organism>
<reference evidence="1 2" key="1">
    <citation type="submission" date="2017-09" db="EMBL/GenBank/DDBJ databases">
        <title>Depth-based differentiation of microbial function through sediment-hosted aquifers and enrichment of novel symbionts in the deep terrestrial subsurface.</title>
        <authorList>
            <person name="Probst A.J."/>
            <person name="Ladd B."/>
            <person name="Jarett J.K."/>
            <person name="Geller-Mcgrath D.E."/>
            <person name="Sieber C.M."/>
            <person name="Emerson J.B."/>
            <person name="Anantharaman K."/>
            <person name="Thomas B.C."/>
            <person name="Malmstrom R."/>
            <person name="Stieglmeier M."/>
            <person name="Klingl A."/>
            <person name="Woyke T."/>
            <person name="Ryan C.M."/>
            <person name="Banfield J.F."/>
        </authorList>
    </citation>
    <scope>NUCLEOTIDE SEQUENCE [LARGE SCALE GENOMIC DNA]</scope>
    <source>
        <strain evidence="1">CG11_big_fil_rev_8_21_14_0_20_46_11</strain>
    </source>
</reference>
<dbReference type="AlphaFoldDB" id="A0A2H0KBV8"/>
<dbReference type="Proteomes" id="UP000229342">
    <property type="component" value="Unassembled WGS sequence"/>
</dbReference>
<accession>A0A2H0KBV8</accession>
<name>A0A2H0KBV8_9BACT</name>
<evidence type="ECO:0000313" key="2">
    <source>
        <dbReference type="Proteomes" id="UP000229342"/>
    </source>
</evidence>
<comment type="caution">
    <text evidence="1">The sequence shown here is derived from an EMBL/GenBank/DDBJ whole genome shotgun (WGS) entry which is preliminary data.</text>
</comment>
<gene>
    <name evidence="1" type="ORF">COV91_02695</name>
</gene>
<evidence type="ECO:0000313" key="1">
    <source>
        <dbReference type="EMBL" id="PIQ68697.1"/>
    </source>
</evidence>
<sequence>MDLPKNYLERLQNQKPLRITSERQEIIQRFVDKINLERVGTKFEPVIWRQINGLAAHVKVGDLYWLFKECEQGDSFSKKFFGILKSKRTNAPPSWKKKGI</sequence>